<evidence type="ECO:0000256" key="5">
    <source>
        <dbReference type="ARBA" id="ARBA00022741"/>
    </source>
</evidence>
<evidence type="ECO:0000259" key="10">
    <source>
        <dbReference type="Pfam" id="PF24894"/>
    </source>
</evidence>
<dbReference type="SUPFAM" id="SSF51161">
    <property type="entry name" value="Trimeric LpxA-like enzymes"/>
    <property type="match status" value="1"/>
</dbReference>
<dbReference type="EMBL" id="SPMZ01000036">
    <property type="protein sequence ID" value="NMQ19982.1"/>
    <property type="molecule type" value="Genomic_DNA"/>
</dbReference>
<evidence type="ECO:0000256" key="8">
    <source>
        <dbReference type="ARBA" id="ARBA00023277"/>
    </source>
</evidence>
<dbReference type="NCBIfam" id="NF002023">
    <property type="entry name" value="PRK00844.1"/>
    <property type="match status" value="1"/>
</dbReference>
<comment type="similarity">
    <text evidence="1">Belongs to the bacterial/plant glucose-1-phosphate adenylyltransferase family.</text>
</comment>
<evidence type="ECO:0000313" key="12">
    <source>
        <dbReference type="Proteomes" id="UP000760480"/>
    </source>
</evidence>
<dbReference type="PANTHER" id="PTHR43523">
    <property type="entry name" value="GLUCOSE-1-PHOSPHATE ADENYLYLTRANSFERASE-RELATED"/>
    <property type="match status" value="1"/>
</dbReference>
<reference evidence="11 12" key="1">
    <citation type="submission" date="2019-03" db="EMBL/GenBank/DDBJ databases">
        <title>Metabolic reconstructions from genomes of highly enriched 'Candidatus Accumulibacter' and 'Candidatus Competibacter' bioreactor populations.</title>
        <authorList>
            <person name="Annavajhala M.K."/>
            <person name="Welles L."/>
            <person name="Abbas B."/>
            <person name="Sorokin D."/>
            <person name="Park H."/>
            <person name="Van Loosdrecht M."/>
            <person name="Chandran K."/>
        </authorList>
    </citation>
    <scope>NUCLEOTIDE SEQUENCE [LARGE SCALE GENOMIC DNA]</scope>
    <source>
        <strain evidence="11 12">SBR_G</strain>
    </source>
</reference>
<evidence type="ECO:0000256" key="2">
    <source>
        <dbReference type="ARBA" id="ARBA00022600"/>
    </source>
</evidence>
<dbReference type="Proteomes" id="UP000760480">
    <property type="component" value="Unassembled WGS sequence"/>
</dbReference>
<evidence type="ECO:0000256" key="1">
    <source>
        <dbReference type="ARBA" id="ARBA00010443"/>
    </source>
</evidence>
<dbReference type="InterPro" id="IPR011004">
    <property type="entry name" value="Trimer_LpxA-like_sf"/>
</dbReference>
<evidence type="ECO:0000256" key="3">
    <source>
        <dbReference type="ARBA" id="ARBA00022679"/>
    </source>
</evidence>
<dbReference type="Pfam" id="PF00483">
    <property type="entry name" value="NTP_transferase"/>
    <property type="match status" value="1"/>
</dbReference>
<dbReference type="CDD" id="cd02508">
    <property type="entry name" value="ADP_Glucose_PP"/>
    <property type="match status" value="1"/>
</dbReference>
<evidence type="ECO:0000313" key="11">
    <source>
        <dbReference type="EMBL" id="NMQ19982.1"/>
    </source>
</evidence>
<sequence length="408" mass="45978">MKQPKILAFVMAGGEGARLSPLTAYNSKPSLPFGSRYRIVDFVLSNLLNSGIQSIYMLVQYKSQSLIEHVRKAWVVSPMRNEEFVTVVPPQMMRGGDWFQGTADAVYQNINLIQLHNPDLVVVFGADHIYRMDLQQMVDFHLEREADATVAALPVPIADASSFGVIDADHAGRVSDFKEKPANPPSMPSDPTRSYASMGNYLFNAKVLVQALKEANERGEHDFGHHVLPKLKDTHRVFAYDFATNKVPGTKPYEEPAYWRDVGTRDAYFNAHQDLLGETPRFDMFNPQWRIFSSNYQGPVARLMDAKIYNSVIAAGSMVRQATIVNTIIRREVTIEDDVEIEDCLIQDYVHIKRGARLRRAIIGGYNVIEAGTRIGYDLEQDRKLYESDPGWYYGGRAGRSHFGHAGV</sequence>
<dbReference type="Pfam" id="PF24894">
    <property type="entry name" value="Hexapep_GlmU"/>
    <property type="match status" value="1"/>
</dbReference>
<protein>
    <submittedName>
        <fullName evidence="11">Glucose-1-phosphate adenylyltransferase</fullName>
        <ecNumber evidence="11">2.7.7.27</ecNumber>
    </submittedName>
</protein>
<dbReference type="InterPro" id="IPR011831">
    <property type="entry name" value="ADP-Glc_PPase"/>
</dbReference>
<keyword evidence="6" id="KW-0067">ATP-binding</keyword>
<dbReference type="Gene3D" id="2.160.10.10">
    <property type="entry name" value="Hexapeptide repeat proteins"/>
    <property type="match status" value="1"/>
</dbReference>
<dbReference type="GO" id="GO:0008878">
    <property type="term" value="F:glucose-1-phosphate adenylyltransferase activity"/>
    <property type="evidence" value="ECO:0007669"/>
    <property type="project" value="UniProtKB-EC"/>
</dbReference>
<dbReference type="SUPFAM" id="SSF53448">
    <property type="entry name" value="Nucleotide-diphospho-sugar transferases"/>
    <property type="match status" value="1"/>
</dbReference>
<proteinExistence type="inferred from homology"/>
<keyword evidence="5" id="KW-0547">Nucleotide-binding</keyword>
<dbReference type="PROSITE" id="PS00809">
    <property type="entry name" value="ADP_GLC_PYROPHOSPH_2"/>
    <property type="match status" value="1"/>
</dbReference>
<dbReference type="InterPro" id="IPR005835">
    <property type="entry name" value="NTP_transferase_dom"/>
</dbReference>
<feature type="domain" description="Nucleotidyl transferase" evidence="9">
    <location>
        <begin position="8"/>
        <end position="276"/>
    </location>
</feature>
<evidence type="ECO:0000256" key="7">
    <source>
        <dbReference type="ARBA" id="ARBA00023056"/>
    </source>
</evidence>
<keyword evidence="7" id="KW-0320">Glycogen biosynthesis</keyword>
<keyword evidence="4 11" id="KW-0548">Nucleotidyltransferase</keyword>
<keyword evidence="8" id="KW-0119">Carbohydrate metabolism</keyword>
<dbReference type="PANTHER" id="PTHR43523:SF2">
    <property type="entry name" value="GLUCOSE-1-PHOSPHATE ADENYLYLTRANSFERASE"/>
    <property type="match status" value="1"/>
</dbReference>
<keyword evidence="12" id="KW-1185">Reference proteome</keyword>
<comment type="caution">
    <text evidence="11">The sequence shown here is derived from an EMBL/GenBank/DDBJ whole genome shotgun (WGS) entry which is preliminary data.</text>
</comment>
<dbReference type="CDD" id="cd04651">
    <property type="entry name" value="LbH_G1P_AT_C"/>
    <property type="match status" value="1"/>
</dbReference>
<keyword evidence="2" id="KW-0321">Glycogen metabolism</keyword>
<dbReference type="InterPro" id="IPR005836">
    <property type="entry name" value="ADP_Glu_pyroP_CS"/>
</dbReference>
<evidence type="ECO:0000256" key="4">
    <source>
        <dbReference type="ARBA" id="ARBA00022695"/>
    </source>
</evidence>
<evidence type="ECO:0000259" key="9">
    <source>
        <dbReference type="Pfam" id="PF00483"/>
    </source>
</evidence>
<dbReference type="PROSITE" id="PS00808">
    <property type="entry name" value="ADP_GLC_PYROPHOSPH_1"/>
    <property type="match status" value="1"/>
</dbReference>
<dbReference type="RefSeq" id="WP_169249246.1">
    <property type="nucleotide sequence ID" value="NZ_SPMZ01000036.1"/>
</dbReference>
<evidence type="ECO:0000256" key="6">
    <source>
        <dbReference type="ARBA" id="ARBA00022840"/>
    </source>
</evidence>
<feature type="domain" description="Glucose-1-phosphate adenylyltransferase/Bifunctional protein GlmU-like C-terminal hexapeptide" evidence="10">
    <location>
        <begin position="306"/>
        <end position="387"/>
    </location>
</feature>
<dbReference type="InterPro" id="IPR056818">
    <property type="entry name" value="GlmU/GlgC-like_hexapep"/>
</dbReference>
<keyword evidence="3 11" id="KW-0808">Transferase</keyword>
<organism evidence="11 12">
    <name type="scientific">Candidatus Competibacter phosphatis</name>
    <dbReference type="NCBI Taxonomy" id="221280"/>
    <lineage>
        <taxon>Bacteria</taxon>
        <taxon>Pseudomonadati</taxon>
        <taxon>Pseudomonadota</taxon>
        <taxon>Gammaproteobacteria</taxon>
        <taxon>Candidatus Competibacteraceae</taxon>
        <taxon>Candidatus Competibacter</taxon>
    </lineage>
</organism>
<dbReference type="InterPro" id="IPR029044">
    <property type="entry name" value="Nucleotide-diphossugar_trans"/>
</dbReference>
<accession>A0ABX1TMP4</accession>
<dbReference type="EC" id="2.7.7.27" evidence="11"/>
<name>A0ABX1TMP4_9GAMM</name>
<gene>
    <name evidence="11" type="ORF">E4P82_12700</name>
</gene>
<dbReference type="Gene3D" id="3.90.550.10">
    <property type="entry name" value="Spore Coat Polysaccharide Biosynthesis Protein SpsA, Chain A"/>
    <property type="match status" value="1"/>
</dbReference>